<keyword evidence="2" id="KW-1133">Transmembrane helix</keyword>
<reference evidence="4 5" key="1">
    <citation type="submission" date="2018-01" db="EMBL/GenBank/DDBJ databases">
        <title>Complete genome sequence of Salinigranum rubrum GX10T, an extremely halophilic archaeon isolated from a marine solar saltern.</title>
        <authorList>
            <person name="Han S."/>
        </authorList>
    </citation>
    <scope>NUCLEOTIDE SEQUENCE [LARGE SCALE GENOMIC DNA]</scope>
    <source>
        <strain evidence="4 5">GX10</strain>
    </source>
</reference>
<dbReference type="OrthoDB" id="204947at2157"/>
<dbReference type="GeneID" id="35591377"/>
<feature type="compositionally biased region" description="Basic and acidic residues" evidence="1">
    <location>
        <begin position="150"/>
        <end position="163"/>
    </location>
</feature>
<dbReference type="Pfam" id="PF24460">
    <property type="entry name" value="DUF7575"/>
    <property type="match status" value="1"/>
</dbReference>
<dbReference type="KEGG" id="srub:C2R22_04765"/>
<feature type="transmembrane region" description="Helical" evidence="2">
    <location>
        <begin position="38"/>
        <end position="55"/>
    </location>
</feature>
<keyword evidence="2" id="KW-0812">Transmembrane</keyword>
<gene>
    <name evidence="4" type="ORF">C2R22_04765</name>
</gene>
<evidence type="ECO:0000259" key="3">
    <source>
        <dbReference type="Pfam" id="PF24460"/>
    </source>
</evidence>
<feature type="region of interest" description="Disordered" evidence="1">
    <location>
        <begin position="143"/>
        <end position="163"/>
    </location>
</feature>
<name>A0A2I8VGK1_9EURY</name>
<dbReference type="EMBL" id="CP026309">
    <property type="protein sequence ID" value="AUV81056.1"/>
    <property type="molecule type" value="Genomic_DNA"/>
</dbReference>
<evidence type="ECO:0000256" key="2">
    <source>
        <dbReference type="SAM" id="Phobius"/>
    </source>
</evidence>
<feature type="domain" description="DUF7575" evidence="3">
    <location>
        <begin position="115"/>
        <end position="141"/>
    </location>
</feature>
<evidence type="ECO:0000313" key="5">
    <source>
        <dbReference type="Proteomes" id="UP000236584"/>
    </source>
</evidence>
<evidence type="ECO:0000256" key="1">
    <source>
        <dbReference type="SAM" id="MobiDB-lite"/>
    </source>
</evidence>
<keyword evidence="5" id="KW-1185">Reference proteome</keyword>
<keyword evidence="2" id="KW-0472">Membrane</keyword>
<dbReference type="RefSeq" id="WP_103424744.1">
    <property type="nucleotide sequence ID" value="NZ_CP026309.1"/>
</dbReference>
<dbReference type="Proteomes" id="UP000236584">
    <property type="component" value="Chromosome"/>
</dbReference>
<proteinExistence type="predicted"/>
<sequence>MSNPRRRAFVAALVAVLGATIGIAGAGHAYLREWRRAIAWFTFVLGAELVLLSVFTDPATVVGSESSTPMTVSALTSAASALPSTVTGPLLVLLVLSTVDAYRLALAKGSVGENTGPSCPYCGQEVDPELDFCQWCTGRFETAPAEGETAEPRPATHDRGSRQ</sequence>
<protein>
    <recommendedName>
        <fullName evidence="3">DUF7575 domain-containing protein</fullName>
    </recommendedName>
</protein>
<feature type="transmembrane region" description="Helical" evidence="2">
    <location>
        <begin position="6"/>
        <end position="31"/>
    </location>
</feature>
<evidence type="ECO:0000313" key="4">
    <source>
        <dbReference type="EMBL" id="AUV81056.1"/>
    </source>
</evidence>
<organism evidence="4 5">
    <name type="scientific">Salinigranum rubrum</name>
    <dbReference type="NCBI Taxonomy" id="755307"/>
    <lineage>
        <taxon>Archaea</taxon>
        <taxon>Methanobacteriati</taxon>
        <taxon>Methanobacteriota</taxon>
        <taxon>Stenosarchaea group</taxon>
        <taxon>Halobacteria</taxon>
        <taxon>Halobacteriales</taxon>
        <taxon>Haloferacaceae</taxon>
        <taxon>Salinigranum</taxon>
    </lineage>
</organism>
<dbReference type="InterPro" id="IPR055997">
    <property type="entry name" value="DUF7575"/>
</dbReference>
<accession>A0A2I8VGK1</accession>
<feature type="transmembrane region" description="Helical" evidence="2">
    <location>
        <begin position="75"/>
        <end position="96"/>
    </location>
</feature>
<dbReference type="AlphaFoldDB" id="A0A2I8VGK1"/>